<proteinExistence type="predicted"/>
<organism evidence="2 3">
    <name type="scientific">Tsukamurella pseudospumae</name>
    <dbReference type="NCBI Taxonomy" id="239498"/>
    <lineage>
        <taxon>Bacteria</taxon>
        <taxon>Bacillati</taxon>
        <taxon>Actinomycetota</taxon>
        <taxon>Actinomycetes</taxon>
        <taxon>Mycobacteriales</taxon>
        <taxon>Tsukamurellaceae</taxon>
        <taxon>Tsukamurella</taxon>
    </lineage>
</organism>
<evidence type="ECO:0000313" key="3">
    <source>
        <dbReference type="Proteomes" id="UP000070409"/>
    </source>
</evidence>
<comment type="caution">
    <text evidence="2">The sequence shown here is derived from an EMBL/GenBank/DDBJ whole genome shotgun (WGS) entry which is preliminary data.</text>
</comment>
<dbReference type="InterPro" id="IPR056927">
    <property type="entry name" value="Phage_TAC"/>
</dbReference>
<evidence type="ECO:0000313" key="2">
    <source>
        <dbReference type="EMBL" id="KXP00907.1"/>
    </source>
</evidence>
<sequence length="186" mass="20990">MAGQKRLTAPDPDGEYDEDLDDDSEVLEGEVLDDPDLDEDEDDDEADEVEVDEAFEFESTQYTPEQLAARKVRHFKLDGETLRAEQPDDAAYALLSQAVASAATNSDRTHAILNFAWGCLDDRSKMVIQHRLYDRTDGFGLETLAQIVDKLLVDFSPDPKSAVNRAARRNAAKAKQPRRPQPRRRR</sequence>
<dbReference type="Proteomes" id="UP000070409">
    <property type="component" value="Unassembled WGS sequence"/>
</dbReference>
<gene>
    <name evidence="2" type="ORF">AXK61_12930</name>
</gene>
<feature type="region of interest" description="Disordered" evidence="1">
    <location>
        <begin position="1"/>
        <end position="48"/>
    </location>
</feature>
<feature type="compositionally biased region" description="Acidic residues" evidence="1">
    <location>
        <begin position="12"/>
        <end position="48"/>
    </location>
</feature>
<feature type="compositionally biased region" description="Basic residues" evidence="1">
    <location>
        <begin position="166"/>
        <end position="186"/>
    </location>
</feature>
<protein>
    <recommendedName>
        <fullName evidence="4">Tail assembly chaperone</fullName>
    </recommendedName>
</protein>
<accession>A0A137ZRU1</accession>
<dbReference type="RefSeq" id="WP_068743687.1">
    <property type="nucleotide sequence ID" value="NZ_LSRE01000002.1"/>
</dbReference>
<name>A0A137ZRU1_9ACTN</name>
<evidence type="ECO:0008006" key="4">
    <source>
        <dbReference type="Google" id="ProtNLM"/>
    </source>
</evidence>
<keyword evidence="3" id="KW-1185">Reference proteome</keyword>
<dbReference type="Pfam" id="PF23781">
    <property type="entry name" value="Phage_TAC_16"/>
    <property type="match status" value="1"/>
</dbReference>
<feature type="region of interest" description="Disordered" evidence="1">
    <location>
        <begin position="156"/>
        <end position="186"/>
    </location>
</feature>
<evidence type="ECO:0000256" key="1">
    <source>
        <dbReference type="SAM" id="MobiDB-lite"/>
    </source>
</evidence>
<reference evidence="2 3" key="1">
    <citation type="submission" date="2016-02" db="EMBL/GenBank/DDBJ databases">
        <authorList>
            <person name="Teng J.L."/>
            <person name="Tang Y."/>
            <person name="Huang Y."/>
            <person name="Guo F."/>
            <person name="Wei W."/>
            <person name="Chen J.H."/>
            <person name="Wong S.Y."/>
            <person name="Lau S.K."/>
            <person name="Woo P.C."/>
        </authorList>
    </citation>
    <scope>NUCLEOTIDE SEQUENCE [LARGE SCALE GENOMIC DNA]</scope>
    <source>
        <strain evidence="2 3">JCM 13375</strain>
    </source>
</reference>
<dbReference type="EMBL" id="LSRE01000002">
    <property type="protein sequence ID" value="KXP00907.1"/>
    <property type="molecule type" value="Genomic_DNA"/>
</dbReference>